<proteinExistence type="inferred from homology"/>
<evidence type="ECO:0000256" key="2">
    <source>
        <dbReference type="ARBA" id="ARBA00022448"/>
    </source>
</evidence>
<evidence type="ECO:0000313" key="8">
    <source>
        <dbReference type="Proteomes" id="UP000253720"/>
    </source>
</evidence>
<feature type="domain" description="ATP synthase A/B type C-terminal" evidence="6">
    <location>
        <begin position="5"/>
        <end position="38"/>
    </location>
</feature>
<name>A0A345RPU0_9PSED</name>
<dbReference type="InterPro" id="IPR055190">
    <property type="entry name" value="ATP-synt_VA_C"/>
</dbReference>
<keyword evidence="5" id="KW-0406">Ion transport</keyword>
<evidence type="ECO:0000256" key="1">
    <source>
        <dbReference type="ARBA" id="ARBA00008936"/>
    </source>
</evidence>
<sequence length="84" mass="9433">MGSEEVLQKYKDLRDIIAILGMDELSQEDSSQVARARKTIKCADEVLQEIEAAIDAGRAKEIKIDEVIEKVAREDPPCLEPTLY</sequence>
<protein>
    <recommendedName>
        <fullName evidence="6">ATP synthase A/B type C-terminal domain-containing protein</fullName>
    </recommendedName>
</protein>
<keyword evidence="8" id="KW-1185">Reference proteome</keyword>
<evidence type="ECO:0000259" key="6">
    <source>
        <dbReference type="Pfam" id="PF22919"/>
    </source>
</evidence>
<accession>A0A345RPU0</accession>
<dbReference type="InterPro" id="IPR024034">
    <property type="entry name" value="ATPase_F1/V1_b/a_C"/>
</dbReference>
<evidence type="ECO:0000256" key="3">
    <source>
        <dbReference type="ARBA" id="ARBA00022741"/>
    </source>
</evidence>
<dbReference type="Gene3D" id="1.10.1140.10">
    <property type="entry name" value="Bovine Mitochondrial F1-atpase, Atp Synthase Beta Chain, Chain D, domain 3"/>
    <property type="match status" value="1"/>
</dbReference>
<comment type="similarity">
    <text evidence="1">Belongs to the ATPase alpha/beta chains family.</text>
</comment>
<dbReference type="Proteomes" id="UP000253720">
    <property type="component" value="Chromosome"/>
</dbReference>
<keyword evidence="2" id="KW-0813">Transport</keyword>
<dbReference type="Pfam" id="PF22919">
    <property type="entry name" value="ATP-synt_VA_C"/>
    <property type="match status" value="1"/>
</dbReference>
<reference evidence="7 8" key="1">
    <citation type="submission" date="2018-05" db="EMBL/GenBank/DDBJ databases">
        <title>Complete genome sequence of Pseudomonas kribbensis 46-2(T).</title>
        <authorList>
            <person name="Jeong H."/>
            <person name="Lee S.-G."/>
            <person name="Rha E."/>
            <person name="Kim H."/>
        </authorList>
    </citation>
    <scope>NUCLEOTIDE SEQUENCE [LARGE SCALE GENOMIC DNA]</scope>
    <source>
        <strain evidence="7 8">46-2</strain>
    </source>
</reference>
<dbReference type="AlphaFoldDB" id="A0A345RPU0"/>
<keyword evidence="3" id="KW-0547">Nucleotide-binding</keyword>
<evidence type="ECO:0000313" key="7">
    <source>
        <dbReference type="EMBL" id="AXI61306.1"/>
    </source>
</evidence>
<evidence type="ECO:0000256" key="5">
    <source>
        <dbReference type="ARBA" id="ARBA00023065"/>
    </source>
</evidence>
<dbReference type="EMBL" id="CP029608">
    <property type="protein sequence ID" value="AXI61306.1"/>
    <property type="molecule type" value="Genomic_DNA"/>
</dbReference>
<keyword evidence="4" id="KW-0067">ATP-binding</keyword>
<organism evidence="7 8">
    <name type="scientific">Pseudomonas kribbensis</name>
    <dbReference type="NCBI Taxonomy" id="1628086"/>
    <lineage>
        <taxon>Bacteria</taxon>
        <taxon>Pseudomonadati</taxon>
        <taxon>Pseudomonadota</taxon>
        <taxon>Gammaproteobacteria</taxon>
        <taxon>Pseudomonadales</taxon>
        <taxon>Pseudomonadaceae</taxon>
        <taxon>Pseudomonas</taxon>
    </lineage>
</organism>
<dbReference type="KEGG" id="pke:DLD99_12745"/>
<gene>
    <name evidence="7" type="ORF">DLD99_12745</name>
</gene>
<dbReference type="GO" id="GO:0006811">
    <property type="term" value="P:monoatomic ion transport"/>
    <property type="evidence" value="ECO:0007669"/>
    <property type="project" value="UniProtKB-KW"/>
</dbReference>
<dbReference type="SUPFAM" id="SSF47917">
    <property type="entry name" value="C-terminal domain of alpha and beta subunits of F1 ATP synthase"/>
    <property type="match status" value="1"/>
</dbReference>
<evidence type="ECO:0000256" key="4">
    <source>
        <dbReference type="ARBA" id="ARBA00022840"/>
    </source>
</evidence>